<dbReference type="Pfam" id="PF17279">
    <property type="entry name" value="DUF5344"/>
    <property type="match status" value="1"/>
</dbReference>
<reference evidence="1" key="1">
    <citation type="submission" date="2022-05" db="EMBL/GenBank/DDBJ databases">
        <title>Comparative Genomics of Spacecraft Associated Microbes.</title>
        <authorList>
            <person name="Tran M.T."/>
            <person name="Wright A."/>
            <person name="Seuylemezian A."/>
            <person name="Eisen J."/>
            <person name="Coil D."/>
        </authorList>
    </citation>
    <scope>NUCLEOTIDE SEQUENCE</scope>
    <source>
        <strain evidence="1">214.1.1</strain>
    </source>
</reference>
<evidence type="ECO:0000313" key="1">
    <source>
        <dbReference type="EMBL" id="MCM3715936.1"/>
    </source>
</evidence>
<keyword evidence="2" id="KW-1185">Reference proteome</keyword>
<comment type="caution">
    <text evidence="1">The sequence shown here is derived from an EMBL/GenBank/DDBJ whole genome shotgun (WGS) entry which is preliminary data.</text>
</comment>
<gene>
    <name evidence="1" type="ORF">M3202_17920</name>
</gene>
<dbReference type="AlphaFoldDB" id="A0A9X2DSL1"/>
<proteinExistence type="predicted"/>
<dbReference type="EMBL" id="JAMBOL010000024">
    <property type="protein sequence ID" value="MCM3715936.1"/>
    <property type="molecule type" value="Genomic_DNA"/>
</dbReference>
<evidence type="ECO:0000313" key="2">
    <source>
        <dbReference type="Proteomes" id="UP001139179"/>
    </source>
</evidence>
<protein>
    <submittedName>
        <fullName evidence="1">YwqI/YxiC family protein</fullName>
    </submittedName>
</protein>
<name>A0A9X2DSL1_9BACI</name>
<sequence length="90" mass="10141">MSGEIKILYSDVEQELAKVESAVQQVDGTYPSSIGEGNVLDVVTRLNELSTELQLVIEQYQMLVLKNIESTRQSLEVMRETDHQISSSIR</sequence>
<organism evidence="1 2">
    <name type="scientific">Halalkalibacter oceani</name>
    <dbReference type="NCBI Taxonomy" id="1653776"/>
    <lineage>
        <taxon>Bacteria</taxon>
        <taxon>Bacillati</taxon>
        <taxon>Bacillota</taxon>
        <taxon>Bacilli</taxon>
        <taxon>Bacillales</taxon>
        <taxon>Bacillaceae</taxon>
        <taxon>Halalkalibacter</taxon>
    </lineage>
</organism>
<accession>A0A9X2DSL1</accession>
<dbReference type="InterPro" id="IPR046318">
    <property type="entry name" value="DUF5344"/>
</dbReference>
<dbReference type="RefSeq" id="WP_251224626.1">
    <property type="nucleotide sequence ID" value="NZ_JAMBOL010000024.1"/>
</dbReference>
<dbReference type="Proteomes" id="UP001139179">
    <property type="component" value="Unassembled WGS sequence"/>
</dbReference>